<accession>A0A0E9V485</accession>
<organism evidence="1">
    <name type="scientific">Anguilla anguilla</name>
    <name type="common">European freshwater eel</name>
    <name type="synonym">Muraena anguilla</name>
    <dbReference type="NCBI Taxonomy" id="7936"/>
    <lineage>
        <taxon>Eukaryota</taxon>
        <taxon>Metazoa</taxon>
        <taxon>Chordata</taxon>
        <taxon>Craniata</taxon>
        <taxon>Vertebrata</taxon>
        <taxon>Euteleostomi</taxon>
        <taxon>Actinopterygii</taxon>
        <taxon>Neopterygii</taxon>
        <taxon>Teleostei</taxon>
        <taxon>Anguilliformes</taxon>
        <taxon>Anguillidae</taxon>
        <taxon>Anguilla</taxon>
    </lineage>
</organism>
<name>A0A0E9V485_ANGAN</name>
<protein>
    <submittedName>
        <fullName evidence="1">Uncharacterized protein</fullName>
    </submittedName>
</protein>
<reference evidence="1" key="2">
    <citation type="journal article" date="2015" name="Fish Shellfish Immunol.">
        <title>Early steps in the European eel (Anguilla anguilla)-Vibrio vulnificus interaction in the gills: Role of the RtxA13 toxin.</title>
        <authorList>
            <person name="Callol A."/>
            <person name="Pajuelo D."/>
            <person name="Ebbesson L."/>
            <person name="Teles M."/>
            <person name="MacKenzie S."/>
            <person name="Amaro C."/>
        </authorList>
    </citation>
    <scope>NUCLEOTIDE SEQUENCE</scope>
</reference>
<dbReference type="AlphaFoldDB" id="A0A0E9V485"/>
<sequence length="18" mass="2109">MDSALLVCKKILPDFKMR</sequence>
<proteinExistence type="predicted"/>
<evidence type="ECO:0000313" key="1">
    <source>
        <dbReference type="EMBL" id="JAH72934.1"/>
    </source>
</evidence>
<reference evidence="1" key="1">
    <citation type="submission" date="2014-11" db="EMBL/GenBank/DDBJ databases">
        <authorList>
            <person name="Amaro Gonzalez C."/>
        </authorList>
    </citation>
    <scope>NUCLEOTIDE SEQUENCE</scope>
</reference>
<dbReference type="EMBL" id="GBXM01035643">
    <property type="protein sequence ID" value="JAH72934.1"/>
    <property type="molecule type" value="Transcribed_RNA"/>
</dbReference>